<evidence type="ECO:0000256" key="1">
    <source>
        <dbReference type="SAM" id="MobiDB-lite"/>
    </source>
</evidence>
<evidence type="ECO:0000313" key="2">
    <source>
        <dbReference type="EMBL" id="CAD2205677.1"/>
    </source>
</evidence>
<name>A0A6V7Y4F9_MELEN</name>
<protein>
    <submittedName>
        <fullName evidence="2">Uncharacterized protein</fullName>
    </submittedName>
</protein>
<accession>A0A6V7Y4F9</accession>
<proteinExistence type="predicted"/>
<feature type="compositionally biased region" description="Basic and acidic residues" evidence="1">
    <location>
        <begin position="284"/>
        <end position="297"/>
    </location>
</feature>
<dbReference type="EMBL" id="CAJEWN010002887">
    <property type="protein sequence ID" value="CAD2205677.1"/>
    <property type="molecule type" value="Genomic_DNA"/>
</dbReference>
<sequence length="533" mass="61574">MSNSFYVCLLSNVSDYPDNQPNKFRVHLPKPLYFSGDWVCGVHSISYPYSWSSTIGTLDEQWIDINFTDNNKKGQTIRIPVPKGSHNTPEEILQFLISTLRHQSSALDNTALEESSEGFFDKPTIINRRNKRQHEDLKDLTPYNENEEENESLRSLSPYQEDVEETSPPQKNKINLTKQSESEEEKEQSTKAQKNEDKKVKEQEQKKVEEKVEEKKKEQPREEIKKEEERKKEKSKVEEKKKEDKVGKEQTKVENKKEEENEKEKPKEVNKKEQENVLSVLGVGKKEEEKQRETERTHLKKNHYHHLLRRKEKRIILPKDNSTQTPSVLSALGLERKESWTQTPSPLLETIGLKPKEGKKDVFDILLGKGKTPYTATLLKQIIDSISINYLADFKRFKLSFTHSSIKYVSFSPQLGYVLGFANSQHVQNNEIAKYAYDLRGGFSSFAIYAKGLTENMIVGNSLSSLLRIVSVSGAIPGEYHEKIYDSPIYVRVLPREVNEIEVELRTMDNGRLVPFAYGTVSIVLIFKKVINF</sequence>
<evidence type="ECO:0000313" key="3">
    <source>
        <dbReference type="Proteomes" id="UP000580250"/>
    </source>
</evidence>
<comment type="caution">
    <text evidence="2">The sequence shown here is derived from an EMBL/GenBank/DDBJ whole genome shotgun (WGS) entry which is preliminary data.</text>
</comment>
<feature type="compositionally biased region" description="Basic and acidic residues" evidence="1">
    <location>
        <begin position="187"/>
        <end position="275"/>
    </location>
</feature>
<gene>
    <name evidence="2" type="ORF">MENT_LOCUS59506</name>
</gene>
<dbReference type="Proteomes" id="UP000580250">
    <property type="component" value="Unassembled WGS sequence"/>
</dbReference>
<dbReference type="OrthoDB" id="9973206at2759"/>
<dbReference type="AlphaFoldDB" id="A0A6V7Y4F9"/>
<feature type="region of interest" description="Disordered" evidence="1">
    <location>
        <begin position="124"/>
        <end position="297"/>
    </location>
</feature>
<organism evidence="2 3">
    <name type="scientific">Meloidogyne enterolobii</name>
    <name type="common">Root-knot nematode worm</name>
    <name type="synonym">Meloidogyne mayaguensis</name>
    <dbReference type="NCBI Taxonomy" id="390850"/>
    <lineage>
        <taxon>Eukaryota</taxon>
        <taxon>Metazoa</taxon>
        <taxon>Ecdysozoa</taxon>
        <taxon>Nematoda</taxon>
        <taxon>Chromadorea</taxon>
        <taxon>Rhabditida</taxon>
        <taxon>Tylenchina</taxon>
        <taxon>Tylenchomorpha</taxon>
        <taxon>Tylenchoidea</taxon>
        <taxon>Meloidogynidae</taxon>
        <taxon>Meloidogyninae</taxon>
        <taxon>Meloidogyne</taxon>
    </lineage>
</organism>
<feature type="compositionally biased region" description="Polar residues" evidence="1">
    <location>
        <begin position="167"/>
        <end position="176"/>
    </location>
</feature>
<reference evidence="2 3" key="1">
    <citation type="submission" date="2020-08" db="EMBL/GenBank/DDBJ databases">
        <authorList>
            <person name="Koutsovoulos G."/>
            <person name="Danchin GJ E."/>
        </authorList>
    </citation>
    <scope>NUCLEOTIDE SEQUENCE [LARGE SCALE GENOMIC DNA]</scope>
</reference>